<dbReference type="NCBIfam" id="TIGR03177">
    <property type="entry name" value="pilus_cpaB"/>
    <property type="match status" value="1"/>
</dbReference>
<dbReference type="SMART" id="SM00858">
    <property type="entry name" value="SAF"/>
    <property type="match status" value="1"/>
</dbReference>
<dbReference type="Gene3D" id="3.90.1210.10">
    <property type="entry name" value="Antifreeze-like/N-acetylneuraminic acid synthase C-terminal domain"/>
    <property type="match status" value="1"/>
</dbReference>
<reference evidence="3" key="1">
    <citation type="journal article" date="2019" name="Int. J. Syst. Evol. Microbiol.">
        <title>The Global Catalogue of Microorganisms (GCM) 10K type strain sequencing project: providing services to taxonomists for standard genome sequencing and annotation.</title>
        <authorList>
            <consortium name="The Broad Institute Genomics Platform"/>
            <consortium name="The Broad Institute Genome Sequencing Center for Infectious Disease"/>
            <person name="Wu L."/>
            <person name="Ma J."/>
        </authorList>
    </citation>
    <scope>NUCLEOTIDE SEQUENCE [LARGE SCALE GENOMIC DNA]</scope>
    <source>
        <strain evidence="3">JCM 11496</strain>
    </source>
</reference>
<gene>
    <name evidence="2" type="primary">cpaB</name>
    <name evidence="2" type="ORF">ACFSFX_01650</name>
</gene>
<dbReference type="Pfam" id="PF16976">
    <property type="entry name" value="RcpC"/>
    <property type="match status" value="1"/>
</dbReference>
<evidence type="ECO:0000313" key="2">
    <source>
        <dbReference type="EMBL" id="MFD1845301.1"/>
    </source>
</evidence>
<evidence type="ECO:0000313" key="3">
    <source>
        <dbReference type="Proteomes" id="UP001597307"/>
    </source>
</evidence>
<dbReference type="CDD" id="cd11614">
    <property type="entry name" value="SAF_CpaB_FlgA_like"/>
    <property type="match status" value="1"/>
</dbReference>
<dbReference type="EMBL" id="JBHUGA010000004">
    <property type="protein sequence ID" value="MFD1845301.1"/>
    <property type="molecule type" value="Genomic_DNA"/>
</dbReference>
<evidence type="ECO:0000259" key="1">
    <source>
        <dbReference type="SMART" id="SM00858"/>
    </source>
</evidence>
<accession>A0ABW4Q1U0</accession>
<dbReference type="Pfam" id="PF08666">
    <property type="entry name" value="SAF"/>
    <property type="match status" value="1"/>
</dbReference>
<organism evidence="2 3">
    <name type="scientific">Arthrobacter flavus</name>
    <dbReference type="NCBI Taxonomy" id="95172"/>
    <lineage>
        <taxon>Bacteria</taxon>
        <taxon>Bacillati</taxon>
        <taxon>Actinomycetota</taxon>
        <taxon>Actinomycetes</taxon>
        <taxon>Micrococcales</taxon>
        <taxon>Micrococcaceae</taxon>
        <taxon>Arthrobacter</taxon>
    </lineage>
</organism>
<comment type="caution">
    <text evidence="2">The sequence shown here is derived from an EMBL/GenBank/DDBJ whole genome shotgun (WGS) entry which is preliminary data.</text>
</comment>
<dbReference type="RefSeq" id="WP_343877355.1">
    <property type="nucleotide sequence ID" value="NZ_BAAAIJ010000004.1"/>
</dbReference>
<keyword evidence="3" id="KW-1185">Reference proteome</keyword>
<name>A0ABW4Q1U0_9MICC</name>
<sequence>MASGKTPPRHPQRPGVPSHRVGRFVVRNRRLLAAILFCLATAVAVEALIPPEQARIGVVAAAADLPVGTVLTAAHLTTVELPVEAVVSSSFSDPAQVVGEQLATPLPHGAVLTPTVFVGSGLLTGAPPGTVAVPLRPTDPTTVQLLSPGQYVEVVLSTGNGFDVPGDTTVLARGLPVLWTSASPRSDPSVVWPGHSEGEGLVVVAAQPADAAALAGASSNGTVHLVLTEAPPG</sequence>
<dbReference type="InterPro" id="IPR017592">
    <property type="entry name" value="Pilus_assmbl_Flp-typ_CpaB"/>
</dbReference>
<protein>
    <submittedName>
        <fullName evidence="2">Flp pilus assembly protein CpaB</fullName>
    </submittedName>
</protein>
<dbReference type="Proteomes" id="UP001597307">
    <property type="component" value="Unassembled WGS sequence"/>
</dbReference>
<feature type="domain" description="SAF" evidence="1">
    <location>
        <begin position="56"/>
        <end position="118"/>
    </location>
</feature>
<proteinExistence type="predicted"/>
<dbReference type="InterPro" id="IPR013974">
    <property type="entry name" value="SAF"/>
</dbReference>
<dbReference type="InterPro" id="IPR031571">
    <property type="entry name" value="RcpC_dom"/>
</dbReference>